<dbReference type="NCBIfam" id="NF004846">
    <property type="entry name" value="PRK06197.1"/>
    <property type="match status" value="1"/>
</dbReference>
<dbReference type="PRINTS" id="PR00081">
    <property type="entry name" value="GDHRDH"/>
</dbReference>
<dbReference type="InterPro" id="IPR036291">
    <property type="entry name" value="NAD(P)-bd_dom_sf"/>
</dbReference>
<dbReference type="RefSeq" id="WP_219633629.1">
    <property type="nucleotide sequence ID" value="NZ_CP059163.1"/>
</dbReference>
<evidence type="ECO:0000313" key="3">
    <source>
        <dbReference type="EMBL" id="NYD56785.1"/>
    </source>
</evidence>
<proteinExistence type="inferred from homology"/>
<dbReference type="Gene3D" id="3.40.50.720">
    <property type="entry name" value="NAD(P)-binding Rossmann-like Domain"/>
    <property type="match status" value="1"/>
</dbReference>
<dbReference type="EMBL" id="JACCBE010000001">
    <property type="protein sequence ID" value="NYD56785.1"/>
    <property type="molecule type" value="Genomic_DNA"/>
</dbReference>
<dbReference type="PANTHER" id="PTHR24320">
    <property type="entry name" value="RETINOL DEHYDROGENASE"/>
    <property type="match status" value="1"/>
</dbReference>
<keyword evidence="2" id="KW-0560">Oxidoreductase</keyword>
<dbReference type="InterPro" id="IPR002347">
    <property type="entry name" value="SDR_fam"/>
</dbReference>
<reference evidence="3 4" key="1">
    <citation type="submission" date="2020-07" db="EMBL/GenBank/DDBJ databases">
        <title>Sequencing the genomes of 1000 actinobacteria strains.</title>
        <authorList>
            <person name="Klenk H.-P."/>
        </authorList>
    </citation>
    <scope>NUCLEOTIDE SEQUENCE [LARGE SCALE GENOMIC DNA]</scope>
    <source>
        <strain evidence="3 4">DSM 18965</strain>
    </source>
</reference>
<accession>A0A7Y9JPV6</accession>
<dbReference type="Pfam" id="PF00106">
    <property type="entry name" value="adh_short"/>
    <property type="match status" value="1"/>
</dbReference>
<dbReference type="PANTHER" id="PTHR24320:SF148">
    <property type="entry name" value="NAD(P)-BINDING ROSSMANN-FOLD SUPERFAMILY PROTEIN"/>
    <property type="match status" value="1"/>
</dbReference>
<comment type="similarity">
    <text evidence="1">Belongs to the short-chain dehydrogenases/reductases (SDR) family.</text>
</comment>
<name>A0A7Y9JPV6_9ACTN</name>
<dbReference type="SUPFAM" id="SSF51735">
    <property type="entry name" value="NAD(P)-binding Rossmann-fold domains"/>
    <property type="match status" value="1"/>
</dbReference>
<dbReference type="Proteomes" id="UP000516957">
    <property type="component" value="Unassembled WGS sequence"/>
</dbReference>
<comment type="caution">
    <text evidence="3">The sequence shown here is derived from an EMBL/GenBank/DDBJ whole genome shotgun (WGS) entry which is preliminary data.</text>
</comment>
<dbReference type="AlphaFoldDB" id="A0A7Y9JPV6"/>
<gene>
    <name evidence="3" type="ORF">BKA08_001023</name>
</gene>
<evidence type="ECO:0000313" key="4">
    <source>
        <dbReference type="Proteomes" id="UP000516957"/>
    </source>
</evidence>
<keyword evidence="4" id="KW-1185">Reference proteome</keyword>
<evidence type="ECO:0000256" key="2">
    <source>
        <dbReference type="ARBA" id="ARBA00023002"/>
    </source>
</evidence>
<dbReference type="GO" id="GO:0016491">
    <property type="term" value="F:oxidoreductase activity"/>
    <property type="evidence" value="ECO:0007669"/>
    <property type="project" value="UniProtKB-KW"/>
</dbReference>
<sequence length="312" mass="32930">MNRPVDTWRLADIPDQAGRTIVVTGPSVGGLGHVTALELARRGARVVLAGRTQAKLDEARSSIEAEVPGADLEPLLVDVSDLSSVRRAAAAAGRLGPIHVLVNNAGVMGTPYSRTADGLELQMATNHFGPFLLTGLLLPQLVDSEGGRVVAVSSQFHRAARRAPLEDPRSTTGRYSRWPTYARTKLANLLFTFELDRRCRAAEVPVLATAAHPGFAGSHLAVNGQYGRTSGGVASILDGAIKAVSQPVAHGAWPTLMAATADLPGSTYCGPGGLGEMSGAPQVVTARRLAHDEIAQRRLWELSERVTGISYP</sequence>
<evidence type="ECO:0000256" key="1">
    <source>
        <dbReference type="ARBA" id="ARBA00006484"/>
    </source>
</evidence>
<protein>
    <submittedName>
        <fullName evidence="3">NAD(P)-dependent dehydrogenase (Short-subunit alcohol dehydrogenase family)</fullName>
    </submittedName>
</protein>
<organism evidence="3 4">
    <name type="scientific">Nocardioides marinisabuli</name>
    <dbReference type="NCBI Taxonomy" id="419476"/>
    <lineage>
        <taxon>Bacteria</taxon>
        <taxon>Bacillati</taxon>
        <taxon>Actinomycetota</taxon>
        <taxon>Actinomycetes</taxon>
        <taxon>Propionibacteriales</taxon>
        <taxon>Nocardioidaceae</taxon>
        <taxon>Nocardioides</taxon>
    </lineage>
</organism>